<name>Q2HT65_MEDTR</name>
<gene>
    <name evidence="1" type="ORF">MtrDRAFT_AC150777g16v1</name>
</gene>
<accession>Q2HT65</accession>
<reference evidence="1" key="1">
    <citation type="submission" date="2004-10" db="EMBL/GenBank/DDBJ databases">
        <title>Medicago truncatula BAC genomic sequence.</title>
        <authorList>
            <person name="Town C.D."/>
            <person name="Tallon L.J."/>
            <person name="Arbogast T."/>
            <person name="Althoff R."/>
            <person name="Hine E."/>
            <person name="Monaghan E."/>
            <person name="Smith S.A."/>
            <person name="Utterback T."/>
            <person name="Feldblyum T."/>
            <person name="Koo H."/>
            <person name="Cheung F."/>
        </authorList>
    </citation>
    <scope>NUCLEOTIDE SEQUENCE</scope>
</reference>
<evidence type="ECO:0000313" key="1">
    <source>
        <dbReference type="EMBL" id="ABD32741.1"/>
    </source>
</evidence>
<reference evidence="1" key="2">
    <citation type="submission" date="2006-02" db="EMBL/GenBank/DDBJ databases">
        <authorList>
            <consortium name="The International Medicago Genome Annotation Group"/>
        </authorList>
    </citation>
    <scope>NUCLEOTIDE SEQUENCE</scope>
</reference>
<sequence length="187" mass="21465">MVEKLELPTKDHPHRYKLQWLKKGNEVRVSKCCLVSFSIGQKYKDNVWCDVISMDACHMLLGRPWQYDRHALYDGHANTYTFVKYGVKIKLVPLPPNAFDEGKKDFKPIVSLVSKEPFKVTTKDIQDMSLILLVKSNEESTIQKEVEHLLVDFTDVVPSEIPSGLPPMRDIQHAIDFIPGVSKTLRN</sequence>
<protein>
    <submittedName>
        <fullName evidence="1">Uncharacterized protein</fullName>
    </submittedName>
</protein>
<dbReference type="EMBL" id="AC150777">
    <property type="protein sequence ID" value="ABD32741.1"/>
    <property type="molecule type" value="Genomic_DNA"/>
</dbReference>
<dbReference type="PANTHER" id="PTHR35046">
    <property type="entry name" value="ZINC KNUCKLE (CCHC-TYPE) FAMILY PROTEIN"/>
    <property type="match status" value="1"/>
</dbReference>
<proteinExistence type="predicted"/>
<dbReference type="AlphaFoldDB" id="Q2HT65"/>
<dbReference type="CDD" id="cd00303">
    <property type="entry name" value="retropepsin_like"/>
    <property type="match status" value="1"/>
</dbReference>
<organism evidence="1">
    <name type="scientific">Medicago truncatula</name>
    <name type="common">Barrel medic</name>
    <name type="synonym">Medicago tribuloides</name>
    <dbReference type="NCBI Taxonomy" id="3880"/>
    <lineage>
        <taxon>Eukaryota</taxon>
        <taxon>Viridiplantae</taxon>
        <taxon>Streptophyta</taxon>
        <taxon>Embryophyta</taxon>
        <taxon>Tracheophyta</taxon>
        <taxon>Spermatophyta</taxon>
        <taxon>Magnoliopsida</taxon>
        <taxon>eudicotyledons</taxon>
        <taxon>Gunneridae</taxon>
        <taxon>Pentapetalae</taxon>
        <taxon>rosids</taxon>
        <taxon>fabids</taxon>
        <taxon>Fabales</taxon>
        <taxon>Fabaceae</taxon>
        <taxon>Papilionoideae</taxon>
        <taxon>50 kb inversion clade</taxon>
        <taxon>NPAAA clade</taxon>
        <taxon>Hologalegina</taxon>
        <taxon>IRL clade</taxon>
        <taxon>Trifolieae</taxon>
        <taxon>Medicago</taxon>
    </lineage>
</organism>
<dbReference type="PANTHER" id="PTHR35046:SF21">
    <property type="entry name" value="RETROTRANSPOSON GAG DOMAIN-CONTAINING PROTEIN-RELATED"/>
    <property type="match status" value="1"/>
</dbReference>